<comment type="caution">
    <text evidence="2">The sequence shown here is derived from an EMBL/GenBank/DDBJ whole genome shotgun (WGS) entry which is preliminary data.</text>
</comment>
<name>A0A9P6CJW7_9AGAR</name>
<feature type="compositionally biased region" description="Polar residues" evidence="1">
    <location>
        <begin position="757"/>
        <end position="771"/>
    </location>
</feature>
<dbReference type="AlphaFoldDB" id="A0A9P6CJW7"/>
<feature type="compositionally biased region" description="Low complexity" evidence="1">
    <location>
        <begin position="833"/>
        <end position="856"/>
    </location>
</feature>
<feature type="compositionally biased region" description="Polar residues" evidence="1">
    <location>
        <begin position="857"/>
        <end position="866"/>
    </location>
</feature>
<gene>
    <name evidence="2" type="ORF">BDZ94DRAFT_1322002</name>
</gene>
<feature type="region of interest" description="Disordered" evidence="1">
    <location>
        <begin position="542"/>
        <end position="638"/>
    </location>
</feature>
<evidence type="ECO:0008006" key="4">
    <source>
        <dbReference type="Google" id="ProtNLM"/>
    </source>
</evidence>
<feature type="compositionally biased region" description="Polar residues" evidence="1">
    <location>
        <begin position="58"/>
        <end position="69"/>
    </location>
</feature>
<sequence>MSTTTQILFNSPALHALKRDQLVKLCKIHSIKATGKNVELIEKLKQHAQTLPRDSPLSVATRSEGTSPTDVEKRDETVDEESATEDNNPNRNFQLPRPSEQWEVVMESIEEAMEDSSSQGTLSSMRTLSNMNGVSGEFGTGTSKSSSVSSSIKALASSLGLKRHKAALISFPTSSSSKSTLYNTTISDDLIQNSTPYSALPPTLMLPQTDHFTFDPPAANPKEPSALNPPNPLPGHSLRPGVPAPDNARLSLGLGLGAPTTPTRLHQPTTTIRLISNPQTSDIDRKDYIGRTPQLKPFKTSFDLVMSPTSSGPGLGFGGSSLWPRGDDTEEKGLYPPLPFDTFEAPAIIPNSMDTDEPMPGTLSPCPPHTPAPVKQLGVPTPKVEPFIFGSPLPQHNVTNTQFKSAAASVLEEMNKRLKEEGVEGVGMDLINKLQPGAHTNGVGTLMNRDVKPLPKTNGIKEKFEKMHQNEFDKMEGIDGLVKRRNMSPKKDSDEGRESIIALGKKRKSSILGHGAGRDRYGRRIGGDAIAGRISATRVISTGRRPRVLPGSFGDDDGEDSENEGGDHYEELNDTESRVDKKARLEPPSAQESEKEKEAEKRIEDERKRKEREKEAIRRKLEMNKAKRRSSAGIATRGRVSVGRGGILQKPKPSKFGFLSSAKTLVQNVWNRGKVTAAPVPAKPGTTGIPKPIAKVEKVVPPAPLPAAKRGPLVSFARPSTATASGNRVSSLHVKEVDKTTVSTMSSRARSPLPSFGTASSTKGSFMSGTRVSRVSSIAGTGTSSKAGASSAVSSIGTRSSFSIATKPSSLGVGSLGVRKLSVMPNKPPNAGSSSSRLSSRLSSSRLLAPTASSLAKTTRPSSSGLKSVVEKNHSKVDTLNMITNSPGMGNGPWSPRPGGIFSRPIEMPSGIPTPVKKRSLQPPSDSARQTDDPLPGEVKDVAPTLNPPAARQRSLNGRKPRISRSKVIAKLASQRAGGTTTGKIGGTPHTSRTRSSLGAKAQRSSFGGKSIGGMRGGASSDVMMSAKKRARQSEFARRRSKVGPLKLGNDSDAMEVDAF</sequence>
<protein>
    <recommendedName>
        <fullName evidence="4">SAP domain-containing protein</fullName>
    </recommendedName>
</protein>
<feature type="compositionally biased region" description="Polar residues" evidence="1">
    <location>
        <begin position="740"/>
        <end position="749"/>
    </location>
</feature>
<feature type="compositionally biased region" description="Basic and acidic residues" evidence="1">
    <location>
        <begin position="592"/>
        <end position="625"/>
    </location>
</feature>
<dbReference type="EMBL" id="MU150264">
    <property type="protein sequence ID" value="KAF9463269.1"/>
    <property type="molecule type" value="Genomic_DNA"/>
</dbReference>
<feature type="region of interest" description="Disordered" evidence="1">
    <location>
        <begin position="740"/>
        <end position="771"/>
    </location>
</feature>
<proteinExistence type="predicted"/>
<evidence type="ECO:0000256" key="1">
    <source>
        <dbReference type="SAM" id="MobiDB-lite"/>
    </source>
</evidence>
<dbReference type="Proteomes" id="UP000807353">
    <property type="component" value="Unassembled WGS sequence"/>
</dbReference>
<evidence type="ECO:0000313" key="3">
    <source>
        <dbReference type="Proteomes" id="UP000807353"/>
    </source>
</evidence>
<evidence type="ECO:0000313" key="2">
    <source>
        <dbReference type="EMBL" id="KAF9463269.1"/>
    </source>
</evidence>
<feature type="region of interest" description="Disordered" evidence="1">
    <location>
        <begin position="822"/>
        <end position="1060"/>
    </location>
</feature>
<reference evidence="2" key="1">
    <citation type="submission" date="2020-11" db="EMBL/GenBank/DDBJ databases">
        <authorList>
            <consortium name="DOE Joint Genome Institute"/>
            <person name="Ahrendt S."/>
            <person name="Riley R."/>
            <person name="Andreopoulos W."/>
            <person name="Labutti K."/>
            <person name="Pangilinan J."/>
            <person name="Ruiz-Duenas F.J."/>
            <person name="Barrasa J.M."/>
            <person name="Sanchez-Garcia M."/>
            <person name="Camarero S."/>
            <person name="Miyauchi S."/>
            <person name="Serrano A."/>
            <person name="Linde D."/>
            <person name="Babiker R."/>
            <person name="Drula E."/>
            <person name="Ayuso-Fernandez I."/>
            <person name="Pacheco R."/>
            <person name="Padilla G."/>
            <person name="Ferreira P."/>
            <person name="Barriuso J."/>
            <person name="Kellner H."/>
            <person name="Castanera R."/>
            <person name="Alfaro M."/>
            <person name="Ramirez L."/>
            <person name="Pisabarro A.G."/>
            <person name="Kuo A."/>
            <person name="Tritt A."/>
            <person name="Lipzen A."/>
            <person name="He G."/>
            <person name="Yan M."/>
            <person name="Ng V."/>
            <person name="Cullen D."/>
            <person name="Martin F."/>
            <person name="Rosso M.-N."/>
            <person name="Henrissat B."/>
            <person name="Hibbett D."/>
            <person name="Martinez A.T."/>
            <person name="Grigoriev I.V."/>
        </authorList>
    </citation>
    <scope>NUCLEOTIDE SEQUENCE</scope>
    <source>
        <strain evidence="2">CBS 247.69</strain>
    </source>
</reference>
<keyword evidence="3" id="KW-1185">Reference proteome</keyword>
<dbReference type="OrthoDB" id="5964929at2759"/>
<feature type="region of interest" description="Disordered" evidence="1">
    <location>
        <begin position="51"/>
        <end position="99"/>
    </location>
</feature>
<accession>A0A9P6CJW7</accession>
<feature type="compositionally biased region" description="Acidic residues" evidence="1">
    <location>
        <begin position="554"/>
        <end position="564"/>
    </location>
</feature>
<feature type="compositionally biased region" description="Basic and acidic residues" evidence="1">
    <location>
        <begin position="565"/>
        <end position="585"/>
    </location>
</feature>
<feature type="region of interest" description="Disordered" evidence="1">
    <location>
        <begin position="201"/>
        <end position="243"/>
    </location>
</feature>
<organism evidence="2 3">
    <name type="scientific">Collybia nuda</name>
    <dbReference type="NCBI Taxonomy" id="64659"/>
    <lineage>
        <taxon>Eukaryota</taxon>
        <taxon>Fungi</taxon>
        <taxon>Dikarya</taxon>
        <taxon>Basidiomycota</taxon>
        <taxon>Agaricomycotina</taxon>
        <taxon>Agaricomycetes</taxon>
        <taxon>Agaricomycetidae</taxon>
        <taxon>Agaricales</taxon>
        <taxon>Tricholomatineae</taxon>
        <taxon>Clitocybaceae</taxon>
        <taxon>Collybia</taxon>
    </lineage>
</organism>